<dbReference type="CDD" id="cd02440">
    <property type="entry name" value="AdoMet_MTases"/>
    <property type="match status" value="1"/>
</dbReference>
<keyword evidence="3 7" id="KW-0808">Transferase</keyword>
<reference evidence="7 8" key="1">
    <citation type="journal article" date="2015" name="Nature">
        <title>rRNA introns, odd ribosomes, and small enigmatic genomes across a large radiation of phyla.</title>
        <authorList>
            <person name="Brown C.T."/>
            <person name="Hug L.A."/>
            <person name="Thomas B.C."/>
            <person name="Sharon I."/>
            <person name="Castelle C.J."/>
            <person name="Singh A."/>
            <person name="Wilkins M.J."/>
            <person name="Williams K.H."/>
            <person name="Banfield J.F."/>
        </authorList>
    </citation>
    <scope>NUCLEOTIDE SEQUENCE [LARGE SCALE GENOMIC DNA]</scope>
</reference>
<keyword evidence="5" id="KW-1133">Transmembrane helix</keyword>
<gene>
    <name evidence="7" type="ORF">UT63_C0020G0018</name>
</gene>
<evidence type="ECO:0000256" key="5">
    <source>
        <dbReference type="SAM" id="Phobius"/>
    </source>
</evidence>
<keyword evidence="5" id="KW-0472">Membrane</keyword>
<evidence type="ECO:0000259" key="6">
    <source>
        <dbReference type="Pfam" id="PF13847"/>
    </source>
</evidence>
<evidence type="ECO:0000256" key="1">
    <source>
        <dbReference type="ARBA" id="ARBA00005189"/>
    </source>
</evidence>
<evidence type="ECO:0000256" key="3">
    <source>
        <dbReference type="ARBA" id="ARBA00022679"/>
    </source>
</evidence>
<dbReference type="EMBL" id="LBXN01000020">
    <property type="protein sequence ID" value="KKR33248.1"/>
    <property type="molecule type" value="Genomic_DNA"/>
</dbReference>
<dbReference type="InterPro" id="IPR025714">
    <property type="entry name" value="Methyltranfer_dom"/>
</dbReference>
<dbReference type="Pfam" id="PF13847">
    <property type="entry name" value="Methyltransf_31"/>
    <property type="match status" value="1"/>
</dbReference>
<dbReference type="GO" id="GO:0008168">
    <property type="term" value="F:methyltransferase activity"/>
    <property type="evidence" value="ECO:0007669"/>
    <property type="project" value="UniProtKB-KW"/>
</dbReference>
<sequence>MFGKELSKGRASFNGKTYYFLFGHAHMGNRVRAFHLRRVLKNLKAPKNILDAGCGDGSYSFYLSRCYPDANIMGVDMDHNLIEECNYIREKTNRKNVKFEIQSLERFYKKNTFDFICCIDVLQYIVEDATALVNLKNALKDGGALLIHVPILNPKVWIHSISLPIKKVGFVRNGYGVDKLKQTLERNGLNVLFSKKTFGFFGAVARDLSYQVDKLKYIRQVLKLFFAPIFIFMAYLDSVIPVSAGQGILICAEKLKRK</sequence>
<dbReference type="PANTHER" id="PTHR44307:SF2">
    <property type="entry name" value="PHOSPHOETHANOLAMINE METHYLTRANSFERASE ISOFORM X1"/>
    <property type="match status" value="1"/>
</dbReference>
<dbReference type="GO" id="GO:0032259">
    <property type="term" value="P:methylation"/>
    <property type="evidence" value="ECO:0007669"/>
    <property type="project" value="UniProtKB-KW"/>
</dbReference>
<comment type="pathway">
    <text evidence="1">Lipid metabolism.</text>
</comment>
<comment type="caution">
    <text evidence="7">The sequence shown here is derived from an EMBL/GenBank/DDBJ whole genome shotgun (WGS) entry which is preliminary data.</text>
</comment>
<protein>
    <submittedName>
        <fullName evidence="7">Type 11 methyltransferase</fullName>
    </submittedName>
</protein>
<evidence type="ECO:0000313" key="7">
    <source>
        <dbReference type="EMBL" id="KKR33248.1"/>
    </source>
</evidence>
<evidence type="ECO:0000313" key="8">
    <source>
        <dbReference type="Proteomes" id="UP000034539"/>
    </source>
</evidence>
<dbReference type="SUPFAM" id="SSF53335">
    <property type="entry name" value="S-adenosyl-L-methionine-dependent methyltransferases"/>
    <property type="match status" value="1"/>
</dbReference>
<accession>A0A0G0PZ89</accession>
<dbReference type="Proteomes" id="UP000034539">
    <property type="component" value="Unassembled WGS sequence"/>
</dbReference>
<name>A0A0G0PZ89_9BACT</name>
<proteinExistence type="predicted"/>
<evidence type="ECO:0000256" key="4">
    <source>
        <dbReference type="ARBA" id="ARBA00025707"/>
    </source>
</evidence>
<organism evidence="7 8">
    <name type="scientific">Candidatus Gottesmanbacteria bacterium GW2011_GWC2_39_8</name>
    <dbReference type="NCBI Taxonomy" id="1618450"/>
    <lineage>
        <taxon>Bacteria</taxon>
        <taxon>Candidatus Gottesmaniibacteriota</taxon>
    </lineage>
</organism>
<feature type="domain" description="Methyltransferase" evidence="6">
    <location>
        <begin position="46"/>
        <end position="148"/>
    </location>
</feature>
<evidence type="ECO:0000256" key="2">
    <source>
        <dbReference type="ARBA" id="ARBA00022603"/>
    </source>
</evidence>
<keyword evidence="5" id="KW-0812">Transmembrane</keyword>
<keyword evidence="2 7" id="KW-0489">Methyltransferase</keyword>
<dbReference type="InterPro" id="IPR029063">
    <property type="entry name" value="SAM-dependent_MTases_sf"/>
</dbReference>
<dbReference type="AlphaFoldDB" id="A0A0G0PZ89"/>
<feature type="transmembrane region" description="Helical" evidence="5">
    <location>
        <begin position="224"/>
        <end position="252"/>
    </location>
</feature>
<comment type="pathway">
    <text evidence="4">Phospholipid metabolism.</text>
</comment>
<dbReference type="PANTHER" id="PTHR44307">
    <property type="entry name" value="PHOSPHOETHANOLAMINE METHYLTRANSFERASE"/>
    <property type="match status" value="1"/>
</dbReference>
<dbReference type="Gene3D" id="3.40.50.150">
    <property type="entry name" value="Vaccinia Virus protein VP39"/>
    <property type="match status" value="1"/>
</dbReference>